<dbReference type="Proteomes" id="UP000269883">
    <property type="component" value="Chromosome"/>
</dbReference>
<dbReference type="PROSITE" id="PS50112">
    <property type="entry name" value="PAS"/>
    <property type="match status" value="1"/>
</dbReference>
<dbReference type="GO" id="GO:0045892">
    <property type="term" value="P:negative regulation of DNA-templated transcription"/>
    <property type="evidence" value="ECO:0007669"/>
    <property type="project" value="InterPro"/>
</dbReference>
<dbReference type="SMART" id="SM00091">
    <property type="entry name" value="PAS"/>
    <property type="match status" value="3"/>
</dbReference>
<proteinExistence type="predicted"/>
<gene>
    <name evidence="2" type="ORF">DFE_0291</name>
</gene>
<dbReference type="InterPro" id="IPR013656">
    <property type="entry name" value="PAS_4"/>
</dbReference>
<dbReference type="InterPro" id="IPR000014">
    <property type="entry name" value="PAS"/>
</dbReference>
<accession>A0A2Z6AUV7</accession>
<dbReference type="AlphaFoldDB" id="A0A2Z6AUV7"/>
<dbReference type="InterPro" id="IPR035965">
    <property type="entry name" value="PAS-like_dom_sf"/>
</dbReference>
<dbReference type="CDD" id="cd00130">
    <property type="entry name" value="PAS"/>
    <property type="match status" value="2"/>
</dbReference>
<dbReference type="RefSeq" id="WP_172961583.1">
    <property type="nucleotide sequence ID" value="NZ_AP017378.1"/>
</dbReference>
<dbReference type="KEGG" id="dfl:DFE_0291"/>
<evidence type="ECO:0000313" key="3">
    <source>
        <dbReference type="Proteomes" id="UP000269883"/>
    </source>
</evidence>
<evidence type="ECO:0000259" key="1">
    <source>
        <dbReference type="PROSITE" id="PS50112"/>
    </source>
</evidence>
<dbReference type="SUPFAM" id="SSF55785">
    <property type="entry name" value="PYP-like sensor domain (PAS domain)"/>
    <property type="match status" value="3"/>
</dbReference>
<dbReference type="EMBL" id="AP017378">
    <property type="protein sequence ID" value="BBD07017.1"/>
    <property type="molecule type" value="Genomic_DNA"/>
</dbReference>
<dbReference type="Pfam" id="PF08448">
    <property type="entry name" value="PAS_4"/>
    <property type="match status" value="1"/>
</dbReference>
<evidence type="ECO:0000313" key="2">
    <source>
        <dbReference type="EMBL" id="BBD07017.1"/>
    </source>
</evidence>
<dbReference type="NCBIfam" id="TIGR00229">
    <property type="entry name" value="sensory_box"/>
    <property type="match status" value="2"/>
</dbReference>
<dbReference type="Pfam" id="PF07022">
    <property type="entry name" value="Phage_CI_repr"/>
    <property type="match status" value="1"/>
</dbReference>
<dbReference type="InterPro" id="IPR010982">
    <property type="entry name" value="Lambda_DNA-bd_dom_sf"/>
</dbReference>
<dbReference type="Pfam" id="PF13426">
    <property type="entry name" value="PAS_9"/>
    <property type="match status" value="1"/>
</dbReference>
<reference evidence="2 3" key="1">
    <citation type="journal article" date="2018" name="Sci. Adv.">
        <title>Multi-heme cytochromes provide a pathway for survival in energy-limited environments.</title>
        <authorList>
            <person name="Deng X."/>
            <person name="Dohmae N."/>
            <person name="Nealson K.H."/>
            <person name="Hashimoto K."/>
            <person name="Okamoto A."/>
        </authorList>
    </citation>
    <scope>NUCLEOTIDE SEQUENCE [LARGE SCALE GENOMIC DNA]</scope>
    <source>
        <strain evidence="2 3">IS5</strain>
    </source>
</reference>
<protein>
    <submittedName>
        <fullName evidence="2">Putative PAS/PAC sensor protein</fullName>
    </submittedName>
</protein>
<dbReference type="InterPro" id="IPR010744">
    <property type="entry name" value="Phage_CI_N"/>
</dbReference>
<dbReference type="InterPro" id="IPR013655">
    <property type="entry name" value="PAS_fold_3"/>
</dbReference>
<name>A0A2Z6AUV7_9BACT</name>
<dbReference type="Gene3D" id="3.30.450.20">
    <property type="entry name" value="PAS domain"/>
    <property type="match status" value="3"/>
</dbReference>
<feature type="domain" description="PAS" evidence="1">
    <location>
        <begin position="351"/>
        <end position="427"/>
    </location>
</feature>
<dbReference type="Pfam" id="PF08447">
    <property type="entry name" value="PAS_3"/>
    <property type="match status" value="1"/>
</dbReference>
<keyword evidence="3" id="KW-1185">Reference proteome</keyword>
<organism evidence="2 3">
    <name type="scientific">Desulfovibrio ferrophilus</name>
    <dbReference type="NCBI Taxonomy" id="241368"/>
    <lineage>
        <taxon>Bacteria</taxon>
        <taxon>Pseudomonadati</taxon>
        <taxon>Thermodesulfobacteriota</taxon>
        <taxon>Desulfovibrionia</taxon>
        <taxon>Desulfovibrionales</taxon>
        <taxon>Desulfovibrionaceae</taxon>
        <taxon>Desulfovibrio</taxon>
    </lineage>
</organism>
<dbReference type="Gene3D" id="1.10.260.40">
    <property type="entry name" value="lambda repressor-like DNA-binding domains"/>
    <property type="match status" value="1"/>
</dbReference>
<dbReference type="GO" id="GO:0003677">
    <property type="term" value="F:DNA binding"/>
    <property type="evidence" value="ECO:0007669"/>
    <property type="project" value="InterPro"/>
</dbReference>
<sequence>MDMFDLYADRLERTGEYGLLFEPSGRILYANRVWRRRRGVHRGRDLGSVYDGLQESEARVLRRSIAEARGGPPMSDLVVTVSTADGRGMRQMLWRGVELHLPERGGVIIMALGRPLDPVGGDGEGMGFTIRPDGTVLDVSAEICRLCGYGRAEVLAMNTGQLYFDDGEHRRILRGLFEYGFIKRGEVTLRCKDGEPRAFLFTAHALRQRDGSVWAYSGYFRSPKTPDASEMLKTFGAIVEALPDIAWVAGRDHTLAAVNASYLRAFRLRREDAVGGRENKLFQESIAQGLIQAAIRVFEERREIVTSMMPHFAGGALWYRVVRRPIFDQTGRDVVGLLGICTDITRQAGRETAFMESIVEEEGDAVLVIDSQGRLIRRSSTLFSPTVLGAGEGESETPPELTGILDILHPEDLPRAQRSMRRVLAGKGPDSMECRVKNAKGRYMRVAVKSYFNDEFFNEPRMYVVARDIGRAMQLRRAELVLERLKKATGAVSNRELAEFLNVSPASISNAKRAQRIPADWLLAVGRDTGWSMDWLFSGLGAEHRGE</sequence>